<feature type="region of interest" description="Disordered" evidence="1">
    <location>
        <begin position="1"/>
        <end position="21"/>
    </location>
</feature>
<dbReference type="InterPro" id="IPR013144">
    <property type="entry name" value="CRA_dom"/>
</dbReference>
<dbReference type="PROSITE" id="PS50896">
    <property type="entry name" value="LISH"/>
    <property type="match status" value="1"/>
</dbReference>
<feature type="region of interest" description="Disordered" evidence="1">
    <location>
        <begin position="83"/>
        <end position="122"/>
    </location>
</feature>
<dbReference type="Proteomes" id="UP001140094">
    <property type="component" value="Unassembled WGS sequence"/>
</dbReference>
<dbReference type="Pfam" id="PF10607">
    <property type="entry name" value="CTLH"/>
    <property type="match status" value="1"/>
</dbReference>
<protein>
    <recommendedName>
        <fullName evidence="2">CRA domain-containing protein</fullName>
    </recommendedName>
</protein>
<dbReference type="AlphaFoldDB" id="A0A9W8I232"/>
<dbReference type="EMBL" id="JANBUO010000290">
    <property type="protein sequence ID" value="KAJ2805430.1"/>
    <property type="molecule type" value="Genomic_DNA"/>
</dbReference>
<dbReference type="InterPro" id="IPR050618">
    <property type="entry name" value="Ubq-SigPath_Reg"/>
</dbReference>
<feature type="compositionally biased region" description="Low complexity" evidence="1">
    <location>
        <begin position="460"/>
        <end position="471"/>
    </location>
</feature>
<evidence type="ECO:0000256" key="1">
    <source>
        <dbReference type="SAM" id="MobiDB-lite"/>
    </source>
</evidence>
<reference evidence="3" key="1">
    <citation type="submission" date="2022-07" db="EMBL/GenBank/DDBJ databases">
        <title>Phylogenomic reconstructions and comparative analyses of Kickxellomycotina fungi.</title>
        <authorList>
            <person name="Reynolds N.K."/>
            <person name="Stajich J.E."/>
            <person name="Barry K."/>
            <person name="Grigoriev I.V."/>
            <person name="Crous P."/>
            <person name="Smith M.E."/>
        </authorList>
    </citation>
    <scope>NUCLEOTIDE SEQUENCE</scope>
    <source>
        <strain evidence="3">NRRL 1565</strain>
    </source>
</reference>
<proteinExistence type="predicted"/>
<feature type="compositionally biased region" description="Polar residues" evidence="1">
    <location>
        <begin position="488"/>
        <end position="499"/>
    </location>
</feature>
<dbReference type="OrthoDB" id="2415936at2759"/>
<evidence type="ECO:0000313" key="4">
    <source>
        <dbReference type="Proteomes" id="UP001140094"/>
    </source>
</evidence>
<feature type="domain" description="CRA" evidence="2">
    <location>
        <begin position="371"/>
        <end position="459"/>
    </location>
</feature>
<dbReference type="SMART" id="SM00757">
    <property type="entry name" value="CRA"/>
    <property type="match status" value="1"/>
</dbReference>
<dbReference type="PANTHER" id="PTHR12864">
    <property type="entry name" value="RAN BINDING PROTEIN 9-RELATED"/>
    <property type="match status" value="1"/>
</dbReference>
<dbReference type="InterPro" id="IPR024964">
    <property type="entry name" value="CTLH/CRA"/>
</dbReference>
<organism evidence="3 4">
    <name type="scientific">Coemansia guatemalensis</name>
    <dbReference type="NCBI Taxonomy" id="2761395"/>
    <lineage>
        <taxon>Eukaryota</taxon>
        <taxon>Fungi</taxon>
        <taxon>Fungi incertae sedis</taxon>
        <taxon>Zoopagomycota</taxon>
        <taxon>Kickxellomycotina</taxon>
        <taxon>Kickxellomycetes</taxon>
        <taxon>Kickxellales</taxon>
        <taxon>Kickxellaceae</taxon>
        <taxon>Coemansia</taxon>
    </lineage>
</organism>
<evidence type="ECO:0000313" key="3">
    <source>
        <dbReference type="EMBL" id="KAJ2805430.1"/>
    </source>
</evidence>
<evidence type="ECO:0000259" key="2">
    <source>
        <dbReference type="SMART" id="SM00757"/>
    </source>
</evidence>
<comment type="caution">
    <text evidence="3">The sequence shown here is derived from an EMBL/GenBank/DDBJ whole genome shotgun (WGS) entry which is preliminary data.</text>
</comment>
<dbReference type="InterPro" id="IPR006594">
    <property type="entry name" value="LisH"/>
</dbReference>
<keyword evidence="4" id="KW-1185">Reference proteome</keyword>
<sequence>MSGIGDEAQQPRTGSSKPVDPSTLHMLVYSYMLHNNCGRSAKAFARTCGLATSGRLASNDAPEYLSTMFNVIDEDISVDAASAQNQPTAKGKEKCRLEQAAPQPRKQKATGSSQKSEFRKSVGSAMDVDLAQQLDNDACDSTAENCPARKDSGMTDNACGDSIAKTHDAFSTATSAASGATAAGQSAEAERANELIDHHIEYLRIRQSICSSIEAGEPEVALDLLSTYFRAVLIPPPSSDRLAVSSLPLRREFNATILRFRLDTQYYVELIANHQELDALQFGQRTLWRYPEIFNTWLEHSLGFVSSSHTIHQQQQQQQQNSFLRESASLTQVKLPSAAASNGISTSDSRSDTQRAGVRMAHAATGLSGSDDIVPRDELKQKRAEIMQHITDVAALVAYPDPHKSPLAYLLSQNRRQELAAAVNTAILASMCFPREPALITLVRQLATTSAYLVGYRSSSSSSSHASSAQSSEDRSQPRQQPWGLDTFVNSDSVTDTFA</sequence>
<feature type="region of interest" description="Disordered" evidence="1">
    <location>
        <begin position="460"/>
        <end position="499"/>
    </location>
</feature>
<name>A0A9W8I232_9FUNG</name>
<gene>
    <name evidence="3" type="ORF">H4R20_002093</name>
</gene>
<accession>A0A9W8I232</accession>